<feature type="coiled-coil region" evidence="1">
    <location>
        <begin position="301"/>
        <end position="328"/>
    </location>
</feature>
<gene>
    <name evidence="2" type="ORF">H9Q72_011307</name>
</gene>
<dbReference type="InterPro" id="IPR036404">
    <property type="entry name" value="Jacalin-like_lectin_dom_sf"/>
</dbReference>
<evidence type="ECO:0000313" key="3">
    <source>
        <dbReference type="Proteomes" id="UP000750502"/>
    </source>
</evidence>
<proteinExistence type="predicted"/>
<accession>A0A9P7L0W2</accession>
<dbReference type="EMBL" id="JADFTT010000530">
    <property type="protein sequence ID" value="KAG5760592.1"/>
    <property type="molecule type" value="Genomic_DNA"/>
</dbReference>
<protein>
    <submittedName>
        <fullName evidence="2">Uncharacterized protein</fullName>
    </submittedName>
</protein>
<organism evidence="2 3">
    <name type="scientific">Fusarium xylarioides</name>
    <dbReference type="NCBI Taxonomy" id="221167"/>
    <lineage>
        <taxon>Eukaryota</taxon>
        <taxon>Fungi</taxon>
        <taxon>Dikarya</taxon>
        <taxon>Ascomycota</taxon>
        <taxon>Pezizomycotina</taxon>
        <taxon>Sordariomycetes</taxon>
        <taxon>Hypocreomycetidae</taxon>
        <taxon>Hypocreales</taxon>
        <taxon>Nectriaceae</taxon>
        <taxon>Fusarium</taxon>
        <taxon>Fusarium fujikuroi species complex</taxon>
    </lineage>
</organism>
<reference evidence="2" key="1">
    <citation type="journal article" date="2020" name="bioRxiv">
        <title>Historical genomics reveals the evolutionary mechanisms behind multiple outbreaks of the host-specific coffee wilt pathogen Fusarium xylarioides.</title>
        <authorList>
            <person name="Peck D."/>
            <person name="Nowell R.W."/>
            <person name="Flood J."/>
            <person name="Ryan M.J."/>
            <person name="Barraclough T.G."/>
        </authorList>
    </citation>
    <scope>NUCLEOTIDE SEQUENCE</scope>
    <source>
        <strain evidence="2">IMI 127659i</strain>
    </source>
</reference>
<comment type="caution">
    <text evidence="2">The sequence shown here is derived from an EMBL/GenBank/DDBJ whole genome shotgun (WGS) entry which is preliminary data.</text>
</comment>
<name>A0A9P7L0W2_9HYPO</name>
<keyword evidence="1" id="KW-0175">Coiled coil</keyword>
<dbReference type="SUPFAM" id="SSF51101">
    <property type="entry name" value="Mannose-binding lectins"/>
    <property type="match status" value="1"/>
</dbReference>
<dbReference type="OrthoDB" id="9984533at2759"/>
<keyword evidence="3" id="KW-1185">Reference proteome</keyword>
<evidence type="ECO:0000313" key="2">
    <source>
        <dbReference type="EMBL" id="KAG5760592.1"/>
    </source>
</evidence>
<dbReference type="Proteomes" id="UP000750502">
    <property type="component" value="Unassembled WGS sequence"/>
</dbReference>
<dbReference type="AlphaFoldDB" id="A0A9P7L0W2"/>
<sequence>MSEGNIYCALCRAPVGHYELQVTVPYNESIHNLMNQRQTAHNIDTSWMEDFMIIARDPKSQETFLIKEAVHQKGNCFDVSGDDEVEEYGETFKDKLITVYDLQGPQSFAAPFHNECYEVLLDVSKSDKVNLPALYDTLAAHCPPSTGNNSNRRQPRSLKCSYYHALKFFEADHIVPGQEFGLAPPAARPEDGDIENLVTKLVRASQINSRNIKRIPRKPYSPNHYGREAFEKTWEAKVYSDMPWASCFLPPVQTLDHHNVSWAMLHNTLEQLGKGKGPGSFTTKMQIQNRRRVWTVCSRILKECSTRMQKQDQEINKADKNSATAMEKVQMGAVPGPMPLLTFPAEPETTYATVSLFNDLSDLEEAEPVIRVYWTAGKELAGLGVYDPKTNTTKNIGSEDLFDSSEDAKIPQHAWFGGLSITAKETPSKTCPGTMRRKIVGIKFLFHFGEFIQLGESEGDIRLLLSEPKKTVVSIGASWAPGKPLEKLGLLQKRPGSVPELRIRRYQEKKALFCVSGTEFDPDFDITNFLWSGQVPVEPSIWPPYPLGPDPLMPEPVEALIFDRPCNRPECQIVIGVDVQFRGFEVTHKYFDKTTRKSIGITTAMQYFVLSPEDSLKKCYVTGEHKIEGLRFVTTNGRHFIVGRPGPDETLFANGGKEGETIQGFHCRWSNKSAQDSVLTLFGVFTLDDPRYDLNGEEDEFEEVDEVDQIYKDCRGRYWTGRPPLRMDFLYTEIGPVYGKVDTMARLRYPGVGVPTRTAVVTWLDCSKPLESIHVALCHRTTSDLLPLVSVTLHYANANENPPMSIGPTLISLPDDEKEITGHPKCACIYGGSYPQEVQQRPHYSTETWQAYGAYLKTLRLWTNDIGVLTGLQFIAEGDSESPRWGLCKGEHSAELDLQVKERSKPGIKFFLDSNGRNHVSEDIVVVSLQLILWQQAMKRDYGEPINKKPR</sequence>
<dbReference type="Gene3D" id="2.100.10.30">
    <property type="entry name" value="Jacalin-like lectin domain"/>
    <property type="match status" value="1"/>
</dbReference>
<evidence type="ECO:0000256" key="1">
    <source>
        <dbReference type="SAM" id="Coils"/>
    </source>
</evidence>
<reference evidence="2" key="2">
    <citation type="submission" date="2020-10" db="EMBL/GenBank/DDBJ databases">
        <authorList>
            <person name="Peck L.D."/>
            <person name="Nowell R.W."/>
            <person name="Flood J."/>
            <person name="Ryan M.J."/>
            <person name="Barraclough T.G."/>
        </authorList>
    </citation>
    <scope>NUCLEOTIDE SEQUENCE</scope>
    <source>
        <strain evidence="2">IMI 127659i</strain>
    </source>
</reference>